<feature type="region of interest" description="Disordered" evidence="1">
    <location>
        <begin position="189"/>
        <end position="213"/>
    </location>
</feature>
<feature type="compositionally biased region" description="Acidic residues" evidence="1">
    <location>
        <begin position="197"/>
        <end position="207"/>
    </location>
</feature>
<name>A0AB40BJJ1_DIOCR</name>
<gene>
    <name evidence="3" type="primary">LOC120263139</name>
</gene>
<reference evidence="3" key="1">
    <citation type="submission" date="2025-08" db="UniProtKB">
        <authorList>
            <consortium name="RefSeq"/>
        </authorList>
    </citation>
    <scope>IDENTIFICATION</scope>
</reference>
<accession>A0AB40BJJ1</accession>
<dbReference type="RefSeq" id="XP_039126972.1">
    <property type="nucleotide sequence ID" value="XM_039271038.1"/>
</dbReference>
<dbReference type="GeneID" id="120263139"/>
<evidence type="ECO:0000256" key="1">
    <source>
        <dbReference type="SAM" id="MobiDB-lite"/>
    </source>
</evidence>
<proteinExistence type="predicted"/>
<feature type="compositionally biased region" description="Basic and acidic residues" evidence="1">
    <location>
        <begin position="149"/>
        <end position="159"/>
    </location>
</feature>
<evidence type="ECO:0000313" key="2">
    <source>
        <dbReference type="Proteomes" id="UP001515500"/>
    </source>
</evidence>
<feature type="region of interest" description="Disordered" evidence="1">
    <location>
        <begin position="149"/>
        <end position="170"/>
    </location>
</feature>
<sequence>MAETSLKLVYYNGSITASENTIIFSSEDQSYFYVEDEISYENLERSIEESIEPADNQGVSCIKYKLPISSGSGKIRYRSFKLCNDRDVQMMFDCHKRNPDIGIIELYVEFSATTFEGAPSQQQTALDDKVQRNMRRERILSPCQVNEPERLSTEWRAQDDPPPNIYFTNSKHLQGRTSSFHDTHEIEFGQYGRSSGDDEDDDGDSFGDDTKANVDDIQIEECNLEDVSMTGHNFTMAPMEPPTYMRTLDLEAMSTQEFLKYPLLYADTLSGATTNGDLHVGMRFQSKDDAMTAIKHYCLRKSVEYKVIKSDPT</sequence>
<dbReference type="Proteomes" id="UP001515500">
    <property type="component" value="Chromosome 6"/>
</dbReference>
<organism evidence="2 3">
    <name type="scientific">Dioscorea cayennensis subsp. rotundata</name>
    <name type="common">White Guinea yam</name>
    <name type="synonym">Dioscorea rotundata</name>
    <dbReference type="NCBI Taxonomy" id="55577"/>
    <lineage>
        <taxon>Eukaryota</taxon>
        <taxon>Viridiplantae</taxon>
        <taxon>Streptophyta</taxon>
        <taxon>Embryophyta</taxon>
        <taxon>Tracheophyta</taxon>
        <taxon>Spermatophyta</taxon>
        <taxon>Magnoliopsida</taxon>
        <taxon>Liliopsida</taxon>
        <taxon>Dioscoreales</taxon>
        <taxon>Dioscoreaceae</taxon>
        <taxon>Dioscorea</taxon>
    </lineage>
</organism>
<dbReference type="AlphaFoldDB" id="A0AB40BJJ1"/>
<keyword evidence="2" id="KW-1185">Reference proteome</keyword>
<protein>
    <submittedName>
        <fullName evidence="3">Uncharacterized protein LOC120263139</fullName>
    </submittedName>
</protein>
<evidence type="ECO:0000313" key="3">
    <source>
        <dbReference type="RefSeq" id="XP_039126972.1"/>
    </source>
</evidence>